<evidence type="ECO:0000313" key="2">
    <source>
        <dbReference type="Proteomes" id="UP000251647"/>
    </source>
</evidence>
<gene>
    <name evidence="1" type="primary">ybcO</name>
    <name evidence="1" type="ORF">NCTC11647_02974</name>
</gene>
<dbReference type="AlphaFoldDB" id="A0A2T3Q7K3"/>
<sequence length="105" mass="12035">MIKFSALRNNKLRNASKGQQCSIQILGVCNFNPDTVVLAHLPSSTHGMAYKSDDIWAIDCCSNCHDVIDGRVPFEWEPGEKERYFLTALHITLMRRVRDRIIEVE</sequence>
<accession>A0A2T3Q7K3</accession>
<dbReference type="Proteomes" id="UP000251647">
    <property type="component" value="Unassembled WGS sequence"/>
</dbReference>
<dbReference type="EMBL" id="UATL01000005">
    <property type="protein sequence ID" value="SPY44039.1"/>
    <property type="molecule type" value="Genomic_DNA"/>
</dbReference>
<organism evidence="1 2">
    <name type="scientific">Photobacterium damselae</name>
    <dbReference type="NCBI Taxonomy" id="38293"/>
    <lineage>
        <taxon>Bacteria</taxon>
        <taxon>Pseudomonadati</taxon>
        <taxon>Pseudomonadota</taxon>
        <taxon>Gammaproteobacteria</taxon>
        <taxon>Vibrionales</taxon>
        <taxon>Vibrionaceae</taxon>
        <taxon>Photobacterium</taxon>
    </lineage>
</organism>
<dbReference type="Gene3D" id="3.30.50.20">
    <property type="entry name" value="prophage-derive protein ybcO"/>
    <property type="match status" value="1"/>
</dbReference>
<dbReference type="RefSeq" id="WP_080551779.1">
    <property type="nucleotide sequence ID" value="NZ_PYOG01000040.1"/>
</dbReference>
<proteinExistence type="predicted"/>
<protein>
    <submittedName>
        <fullName evidence="1">82 prophage-derived uncharacterized protein ybcO</fullName>
    </submittedName>
</protein>
<reference evidence="1 2" key="1">
    <citation type="submission" date="2018-06" db="EMBL/GenBank/DDBJ databases">
        <authorList>
            <consortium name="Pathogen Informatics"/>
            <person name="Doyle S."/>
        </authorList>
    </citation>
    <scope>NUCLEOTIDE SEQUENCE [LARGE SCALE GENOMIC DNA]</scope>
    <source>
        <strain evidence="1 2">NCTC11647</strain>
    </source>
</reference>
<evidence type="ECO:0000313" key="1">
    <source>
        <dbReference type="EMBL" id="SPY44039.1"/>
    </source>
</evidence>
<dbReference type="OrthoDB" id="7068425at2"/>
<dbReference type="Pfam" id="PF07102">
    <property type="entry name" value="YbcO"/>
    <property type="match status" value="1"/>
</dbReference>
<dbReference type="InterPro" id="IPR010774">
    <property type="entry name" value="YbcO"/>
</dbReference>
<name>A0A2T3Q7K3_PHODM</name>